<feature type="binding site" evidence="5">
    <location>
        <begin position="299"/>
        <end position="302"/>
    </location>
    <ligand>
        <name>pyridoxal 5'-phosphate</name>
        <dbReference type="ChEBI" id="CHEBI:597326"/>
    </ligand>
</feature>
<dbReference type="InterPro" id="IPR022653">
    <property type="entry name" value="De-COase2_pyr-phos_BS"/>
</dbReference>
<comment type="function">
    <text evidence="5">Specifically catalyzes the decarboxylation of meso-diaminopimelate (meso-DAP) to L-lysine.</text>
</comment>
<evidence type="ECO:0000313" key="10">
    <source>
        <dbReference type="EMBL" id="TPG56963.1"/>
    </source>
</evidence>
<organism evidence="10 11">
    <name type="scientific">Muricoccus nepalensis</name>
    <dbReference type="NCBI Taxonomy" id="1854500"/>
    <lineage>
        <taxon>Bacteria</taxon>
        <taxon>Pseudomonadati</taxon>
        <taxon>Pseudomonadota</taxon>
        <taxon>Alphaproteobacteria</taxon>
        <taxon>Acetobacterales</taxon>
        <taxon>Roseomonadaceae</taxon>
        <taxon>Muricoccus</taxon>
    </lineage>
</organism>
<comment type="pathway">
    <text evidence="5 8">Amino-acid biosynthesis; L-lysine biosynthesis via DAP pathway; L-lysine from DL-2,6-diaminopimelate: step 1/1.</text>
</comment>
<feature type="binding site" evidence="5">
    <location>
        <position position="399"/>
    </location>
    <ligand>
        <name>pyridoxal 5'-phosphate</name>
        <dbReference type="ChEBI" id="CHEBI:597326"/>
    </ligand>
</feature>
<evidence type="ECO:0000256" key="7">
    <source>
        <dbReference type="PIRSR" id="PIRSR600183-50"/>
    </source>
</evidence>
<evidence type="ECO:0000256" key="5">
    <source>
        <dbReference type="HAMAP-Rule" id="MF_02120"/>
    </source>
</evidence>
<name>A0A502G845_9PROT</name>
<dbReference type="InterPro" id="IPR029066">
    <property type="entry name" value="PLP-binding_barrel"/>
</dbReference>
<keyword evidence="5 8" id="KW-0457">Lysine biosynthesis</keyword>
<dbReference type="InterPro" id="IPR022644">
    <property type="entry name" value="De-COase2_N"/>
</dbReference>
<dbReference type="EMBL" id="RCZP01000010">
    <property type="protein sequence ID" value="TPG56963.1"/>
    <property type="molecule type" value="Genomic_DNA"/>
</dbReference>
<proteinExistence type="inferred from homology"/>
<keyword evidence="5" id="KW-0028">Amino-acid biosynthesis</keyword>
<evidence type="ECO:0000259" key="9">
    <source>
        <dbReference type="Pfam" id="PF02784"/>
    </source>
</evidence>
<keyword evidence="2 5" id="KW-0210">Decarboxylase</keyword>
<dbReference type="PRINTS" id="PR01181">
    <property type="entry name" value="DAPDCRBXLASE"/>
</dbReference>
<evidence type="ECO:0000256" key="3">
    <source>
        <dbReference type="ARBA" id="ARBA00022898"/>
    </source>
</evidence>
<reference evidence="10 11" key="1">
    <citation type="journal article" date="2019" name="Environ. Microbiol.">
        <title>Species interactions and distinct microbial communities in high Arctic permafrost affected cryosols are associated with the CH4 and CO2 gas fluxes.</title>
        <authorList>
            <person name="Altshuler I."/>
            <person name="Hamel J."/>
            <person name="Turney S."/>
            <person name="Magnuson E."/>
            <person name="Levesque R."/>
            <person name="Greer C."/>
            <person name="Whyte L.G."/>
        </authorList>
    </citation>
    <scope>NUCLEOTIDE SEQUENCE [LARGE SCALE GENOMIC DNA]</scope>
    <source>
        <strain evidence="10 11">S9.3B</strain>
    </source>
</reference>
<dbReference type="PRINTS" id="PR01179">
    <property type="entry name" value="ODADCRBXLASE"/>
</dbReference>
<dbReference type="GO" id="GO:0009089">
    <property type="term" value="P:lysine biosynthetic process via diaminopimelate"/>
    <property type="evidence" value="ECO:0007669"/>
    <property type="project" value="UniProtKB-UniRule"/>
</dbReference>
<comment type="subunit">
    <text evidence="5">Homodimer.</text>
</comment>
<dbReference type="PANTHER" id="PTHR43727:SF2">
    <property type="entry name" value="GROUP IV DECARBOXYLASE"/>
    <property type="match status" value="1"/>
</dbReference>
<sequence>MASPLASPHDTPDPDFADLLAQRPHLRAHVLDGLVMDDVPLVNIAREAGTPTWVYSAATLRRRHAALRDALREAGLAASIHFAAKANDSLAVLRVLGDEGAGADVVSEGELRAARAAGIPASRIVFSGVGKSAREIALALEEGILQINAESAEEVERIAEVAAATGREAPVTLRINPDVDARTHAKISTGLAENKFGIAYGDAAALYARMASLPGIRPTGLAVHIGSQITEGMAAYRAAYARVADLARALLARGLPIERLDCGGGLGIPYRDEIAPTPAALAGAIRATLGPLGLPVMLEPGRWIAGPAGVLLASVVLQKRGQNRRFVVLDAAMNDLVRPAMYEAWHGILPLAPDALHAPLAPADVVGPVCETGDTFARGRALPDLPPGALVAFLDAGAYGATMSSTYNARPLAAEVLVDGHRWAVTRPRQSHEALLANQVVPDWLGAAA</sequence>
<dbReference type="Pfam" id="PF02784">
    <property type="entry name" value="Orn_Arg_deC_N"/>
    <property type="match status" value="1"/>
</dbReference>
<gene>
    <name evidence="5 10" type="primary">lysA</name>
    <name evidence="10" type="ORF">EAH89_12940</name>
</gene>
<evidence type="ECO:0000256" key="1">
    <source>
        <dbReference type="ARBA" id="ARBA00001933"/>
    </source>
</evidence>
<feature type="domain" description="Orn/DAP/Arg decarboxylase 2 N-terminal" evidence="9">
    <location>
        <begin position="59"/>
        <end position="305"/>
    </location>
</feature>
<comment type="similarity">
    <text evidence="5">Belongs to the Orn/Lys/Arg decarboxylase class-II family. LysA subfamily.</text>
</comment>
<dbReference type="InterPro" id="IPR002986">
    <property type="entry name" value="DAP_deCOOHase_LysA"/>
</dbReference>
<comment type="catalytic activity">
    <reaction evidence="5 8">
        <text>meso-2,6-diaminopimelate + H(+) = L-lysine + CO2</text>
        <dbReference type="Rhea" id="RHEA:15101"/>
        <dbReference type="ChEBI" id="CHEBI:15378"/>
        <dbReference type="ChEBI" id="CHEBI:16526"/>
        <dbReference type="ChEBI" id="CHEBI:32551"/>
        <dbReference type="ChEBI" id="CHEBI:57791"/>
        <dbReference type="EC" id="4.1.1.20"/>
    </reaction>
</comment>
<evidence type="ECO:0000313" key="11">
    <source>
        <dbReference type="Proteomes" id="UP000317078"/>
    </source>
</evidence>
<dbReference type="PANTHER" id="PTHR43727">
    <property type="entry name" value="DIAMINOPIMELATE DECARBOXYLASE"/>
    <property type="match status" value="1"/>
</dbReference>
<dbReference type="SUPFAM" id="SSF50621">
    <property type="entry name" value="Alanine racemase C-terminal domain-like"/>
    <property type="match status" value="1"/>
</dbReference>
<dbReference type="InterPro" id="IPR000183">
    <property type="entry name" value="Orn/DAP/Arg_de-COase"/>
</dbReference>
<dbReference type="Gene3D" id="2.40.37.10">
    <property type="entry name" value="Lyase, Ornithine Decarboxylase, Chain A, domain 1"/>
    <property type="match status" value="1"/>
</dbReference>
<dbReference type="GO" id="GO:0008836">
    <property type="term" value="F:diaminopimelate decarboxylase activity"/>
    <property type="evidence" value="ECO:0007669"/>
    <property type="project" value="UniProtKB-UniRule"/>
</dbReference>
<evidence type="ECO:0000256" key="4">
    <source>
        <dbReference type="ARBA" id="ARBA00023239"/>
    </source>
</evidence>
<comment type="caution">
    <text evidence="10">The sequence shown here is derived from an EMBL/GenBank/DDBJ whole genome shotgun (WGS) entry which is preliminary data.</text>
</comment>
<evidence type="ECO:0000256" key="6">
    <source>
        <dbReference type="NCBIfam" id="TIGR01048"/>
    </source>
</evidence>
<comment type="cofactor">
    <cofactor evidence="1 5 7 8">
        <name>pyridoxal 5'-phosphate</name>
        <dbReference type="ChEBI" id="CHEBI:597326"/>
    </cofactor>
</comment>
<evidence type="ECO:0000256" key="2">
    <source>
        <dbReference type="ARBA" id="ARBA00022793"/>
    </source>
</evidence>
<dbReference type="Proteomes" id="UP000317078">
    <property type="component" value="Unassembled WGS sequence"/>
</dbReference>
<feature type="binding site" evidence="5">
    <location>
        <position position="371"/>
    </location>
    <ligand>
        <name>substrate</name>
    </ligand>
</feature>
<dbReference type="FunFam" id="3.20.20.10:FF:000003">
    <property type="entry name" value="Diaminopimelate decarboxylase"/>
    <property type="match status" value="1"/>
</dbReference>
<dbReference type="RefSeq" id="WP_140883664.1">
    <property type="nucleotide sequence ID" value="NZ_RCZP01000010.1"/>
</dbReference>
<accession>A0A502G845</accession>
<feature type="binding site" evidence="5">
    <location>
        <position position="338"/>
    </location>
    <ligand>
        <name>substrate</name>
    </ligand>
</feature>
<dbReference type="InterPro" id="IPR009006">
    <property type="entry name" value="Ala_racemase/Decarboxylase_C"/>
</dbReference>
<protein>
    <recommendedName>
        <fullName evidence="5 6">Diaminopimelate decarboxylase</fullName>
        <shortName evidence="5">DAP decarboxylase</shortName>
        <shortName evidence="5">DAPDC</shortName>
        <ecNumber evidence="5 6">4.1.1.20</ecNumber>
    </recommendedName>
</protein>
<dbReference type="GO" id="GO:0030170">
    <property type="term" value="F:pyridoxal phosphate binding"/>
    <property type="evidence" value="ECO:0007669"/>
    <property type="project" value="UniProtKB-UniRule"/>
</dbReference>
<keyword evidence="11" id="KW-1185">Reference proteome</keyword>
<feature type="binding site" evidence="5">
    <location>
        <position position="342"/>
    </location>
    <ligand>
        <name>substrate</name>
    </ligand>
</feature>
<dbReference type="NCBIfam" id="TIGR01048">
    <property type="entry name" value="lysA"/>
    <property type="match status" value="1"/>
</dbReference>
<feature type="binding site" evidence="5">
    <location>
        <position position="399"/>
    </location>
    <ligand>
        <name>substrate</name>
    </ligand>
</feature>
<dbReference type="PROSITE" id="PS00878">
    <property type="entry name" value="ODR_DC_2_1"/>
    <property type="match status" value="1"/>
</dbReference>
<dbReference type="SUPFAM" id="SSF51419">
    <property type="entry name" value="PLP-binding barrel"/>
    <property type="match status" value="1"/>
</dbReference>
<feature type="modified residue" description="N6-(pyridoxal phosphate)lysine" evidence="5 7">
    <location>
        <position position="85"/>
    </location>
</feature>
<dbReference type="HAMAP" id="MF_02120">
    <property type="entry name" value="LysA"/>
    <property type="match status" value="1"/>
</dbReference>
<evidence type="ECO:0000256" key="8">
    <source>
        <dbReference type="RuleBase" id="RU003738"/>
    </source>
</evidence>
<feature type="binding site" evidence="5">
    <location>
        <position position="265"/>
    </location>
    <ligand>
        <name>pyridoxal 5'-phosphate</name>
        <dbReference type="ChEBI" id="CHEBI:597326"/>
    </ligand>
</feature>
<dbReference type="AlphaFoldDB" id="A0A502G845"/>
<dbReference type="Gene3D" id="3.20.20.10">
    <property type="entry name" value="Alanine racemase"/>
    <property type="match status" value="1"/>
</dbReference>
<feature type="binding site" evidence="5">
    <location>
        <position position="302"/>
    </location>
    <ligand>
        <name>substrate</name>
    </ligand>
</feature>
<feature type="active site" description="Proton donor" evidence="7">
    <location>
        <position position="370"/>
    </location>
</feature>
<keyword evidence="4 5" id="KW-0456">Lyase</keyword>
<dbReference type="EC" id="4.1.1.20" evidence="5 6"/>
<dbReference type="CDD" id="cd06828">
    <property type="entry name" value="PLPDE_III_DapDC"/>
    <property type="match status" value="1"/>
</dbReference>
<dbReference type="OrthoDB" id="9802241at2"/>
<keyword evidence="3 5" id="KW-0663">Pyridoxal phosphate</keyword>
<dbReference type="UniPathway" id="UPA00034">
    <property type="reaction ID" value="UER00027"/>
</dbReference>